<accession>A0A4P9X2B7</accession>
<feature type="region of interest" description="Disordered" evidence="1">
    <location>
        <begin position="137"/>
        <end position="170"/>
    </location>
</feature>
<feature type="compositionally biased region" description="Acidic residues" evidence="1">
    <location>
        <begin position="149"/>
        <end position="165"/>
    </location>
</feature>
<dbReference type="AlphaFoldDB" id="A0A4P9X2B7"/>
<evidence type="ECO:0000256" key="1">
    <source>
        <dbReference type="SAM" id="MobiDB-lite"/>
    </source>
</evidence>
<gene>
    <name evidence="2" type="ORF">CXG81DRAFT_21537</name>
</gene>
<organism evidence="2 3">
    <name type="scientific">Caulochytrium protostelioides</name>
    <dbReference type="NCBI Taxonomy" id="1555241"/>
    <lineage>
        <taxon>Eukaryota</taxon>
        <taxon>Fungi</taxon>
        <taxon>Fungi incertae sedis</taxon>
        <taxon>Chytridiomycota</taxon>
        <taxon>Chytridiomycota incertae sedis</taxon>
        <taxon>Chytridiomycetes</taxon>
        <taxon>Caulochytriales</taxon>
        <taxon>Caulochytriaceae</taxon>
        <taxon>Caulochytrium</taxon>
    </lineage>
</organism>
<dbReference type="EMBL" id="ML014614">
    <property type="protein sequence ID" value="RKO98216.1"/>
    <property type="molecule type" value="Genomic_DNA"/>
</dbReference>
<dbReference type="Proteomes" id="UP000274922">
    <property type="component" value="Unassembled WGS sequence"/>
</dbReference>
<proteinExistence type="predicted"/>
<sequence length="246" mass="26330">MYATKAHSVPLHNVIAAITGDGHHVLIHDGMAADPTVHLGGRSRQSRHTTHHNRVHSHPYHSSSRKRRRVAAATDGDDVHYASASDDDTLSSSGQYVLAPGKRGRDGALDLILAHAYDVARLDLDASARAPALESEDDKWCCDTSDVSETSDDDEEEEDDVEDDNNSNNDVGHCDMCGSVVSDGCEAMHVAPASHDGSHTTCVCLSSDGESDSDREVCGRTCDASTDCKDAYASRETGADRDLPCV</sequence>
<name>A0A4P9X2B7_9FUNG</name>
<evidence type="ECO:0000313" key="3">
    <source>
        <dbReference type="Proteomes" id="UP000274922"/>
    </source>
</evidence>
<feature type="region of interest" description="Disordered" evidence="1">
    <location>
        <begin position="36"/>
        <end position="74"/>
    </location>
</feature>
<evidence type="ECO:0000313" key="2">
    <source>
        <dbReference type="EMBL" id="RKO98216.1"/>
    </source>
</evidence>
<protein>
    <submittedName>
        <fullName evidence="2">Uncharacterized protein</fullName>
    </submittedName>
</protein>
<feature type="non-terminal residue" evidence="2">
    <location>
        <position position="246"/>
    </location>
</feature>
<keyword evidence="3" id="KW-1185">Reference proteome</keyword>
<reference evidence="3" key="1">
    <citation type="journal article" date="2018" name="Nat. Microbiol.">
        <title>Leveraging single-cell genomics to expand the fungal tree of life.</title>
        <authorList>
            <person name="Ahrendt S.R."/>
            <person name="Quandt C.A."/>
            <person name="Ciobanu D."/>
            <person name="Clum A."/>
            <person name="Salamov A."/>
            <person name="Andreopoulos B."/>
            <person name="Cheng J.F."/>
            <person name="Woyke T."/>
            <person name="Pelin A."/>
            <person name="Henrissat B."/>
            <person name="Reynolds N.K."/>
            <person name="Benny G.L."/>
            <person name="Smith M.E."/>
            <person name="James T.Y."/>
            <person name="Grigoriev I.V."/>
        </authorList>
    </citation>
    <scope>NUCLEOTIDE SEQUENCE [LARGE SCALE GENOMIC DNA]</scope>
    <source>
        <strain evidence="3">ATCC 52028</strain>
    </source>
</reference>
<feature type="compositionally biased region" description="Basic residues" evidence="1">
    <location>
        <begin position="44"/>
        <end position="70"/>
    </location>
</feature>